<dbReference type="OMA" id="ELICANL"/>
<reference evidence="1" key="1">
    <citation type="journal article" date="2013" name="Eukaryot. Cell">
        <title>Extremely Reduced Levels of Heterozygosity in the Vertebrate Pathogen Encephalitozoon cuniculi.</title>
        <authorList>
            <person name="Selman M."/>
            <person name="Sak B."/>
            <person name="Kvac M."/>
            <person name="Farinelli L."/>
            <person name="Weiss L.M."/>
            <person name="Corradi N."/>
        </authorList>
    </citation>
    <scope>NUCLEOTIDE SEQUENCE</scope>
</reference>
<dbReference type="VEuPathDB" id="MicrosporidiaDB:AEWQ_050700"/>
<dbReference type="AlphaFoldDB" id="M1JJ29"/>
<dbReference type="VEuPathDB" id="MicrosporidiaDB:AEWR_050700"/>
<dbReference type="InterPro" id="IPR012677">
    <property type="entry name" value="Nucleotide-bd_a/b_plait_sf"/>
</dbReference>
<organism evidence="1">
    <name type="scientific">Encephalitozoon cuniculi</name>
    <name type="common">Microsporidian parasite</name>
    <dbReference type="NCBI Taxonomy" id="6035"/>
    <lineage>
        <taxon>Eukaryota</taxon>
        <taxon>Fungi</taxon>
        <taxon>Fungi incertae sedis</taxon>
        <taxon>Microsporidia</taxon>
        <taxon>Unikaryonidae</taxon>
        <taxon>Encephalitozoon</taxon>
    </lineage>
</organism>
<protein>
    <submittedName>
        <fullName evidence="1">Splicing factor u2af 59kDa subunit</fullName>
    </submittedName>
</protein>
<accession>M1JJ29</accession>
<gene>
    <name evidence="1" type="ORF">ECU05_0720</name>
</gene>
<dbReference type="Gene3D" id="3.30.70.330">
    <property type="match status" value="1"/>
</dbReference>
<dbReference type="VEuPathDB" id="MicrosporidiaDB:M970_050700"/>
<dbReference type="EMBL" id="KC513607">
    <property type="protein sequence ID" value="AGE95404.1"/>
    <property type="molecule type" value="Genomic_DNA"/>
</dbReference>
<name>M1JJ29_ENCCN</name>
<proteinExistence type="predicted"/>
<sequence>MLLFAAANFRMIIAEQDSPYWMGLLPLDRRFRRMNLFDVGRCVFEGIEYIEEILESNINITRECEKDLYVPLLLPRLRTDGFTEEDHRNSVSIVCLTSQSPSSLHRFLSRFFRSFVLSRVDGGIRIEFPSRSDATECLYLSSRDFTFFRPAGYIELPGALETIGGGSKYCRDVPCTEHKILLGPLNLDPSTLRDAIDEISPLQSFRRCANPLYFAFTFRNPEFCGPFVGATSHIFISDTGLPLVSTRAYEGCSILNLGRNIPRLVPRRMAGPIALSRERTRIVVLLNLMGPWDTDASRIVEAVRTRCLGHSGVTSVMVPRDDANAVRQPGSSRVFIECVDLETSERVYSEFGGLVYEGRIVAAGYYPEVNYLAGEYE</sequence>
<dbReference type="VEuPathDB" id="MicrosporidiaDB:AEWD_050700"/>
<dbReference type="VEuPathDB" id="MicrosporidiaDB:ECU05_0720"/>
<evidence type="ECO:0000313" key="1">
    <source>
        <dbReference type="EMBL" id="AGE95404.1"/>
    </source>
</evidence>